<keyword evidence="2" id="KW-1185">Reference proteome</keyword>
<proteinExistence type="predicted"/>
<name>A0ABU2JF63_9ACTN</name>
<accession>A0ABU2JF63</accession>
<dbReference type="RefSeq" id="WP_311424761.1">
    <property type="nucleotide sequence ID" value="NZ_JAVREH010000045.1"/>
</dbReference>
<evidence type="ECO:0000313" key="1">
    <source>
        <dbReference type="EMBL" id="MDT0263615.1"/>
    </source>
</evidence>
<sequence>MYRCSGKGARDAIYRPPVFIPAAPAAPGAALPDPAALAQQAYDQLRLPSPAIRLSPAGRQLVKLPTWLWLDRAGWAASSATASVPGESVTAIATPTRVTWQLGDGSTLTCTGPGTPYRVGMNPAAGSPDCGHTYTRSSAGLPGSAYVVTATVHWSVTWAGVGQAGTFAGLSTTATAAVPVAESQALNSN</sequence>
<organism evidence="1 2">
    <name type="scientific">Jatrophihabitans lederbergiae</name>
    <dbReference type="NCBI Taxonomy" id="3075547"/>
    <lineage>
        <taxon>Bacteria</taxon>
        <taxon>Bacillati</taxon>
        <taxon>Actinomycetota</taxon>
        <taxon>Actinomycetes</taxon>
        <taxon>Jatrophihabitantales</taxon>
        <taxon>Jatrophihabitantaceae</taxon>
        <taxon>Jatrophihabitans</taxon>
    </lineage>
</organism>
<gene>
    <name evidence="1" type="ORF">RM423_19740</name>
</gene>
<comment type="caution">
    <text evidence="1">The sequence shown here is derived from an EMBL/GenBank/DDBJ whole genome shotgun (WGS) entry which is preliminary data.</text>
</comment>
<evidence type="ECO:0008006" key="3">
    <source>
        <dbReference type="Google" id="ProtNLM"/>
    </source>
</evidence>
<reference evidence="2" key="1">
    <citation type="submission" date="2023-07" db="EMBL/GenBank/DDBJ databases">
        <title>30 novel species of actinomycetes from the DSMZ collection.</title>
        <authorList>
            <person name="Nouioui I."/>
        </authorList>
    </citation>
    <scope>NUCLEOTIDE SEQUENCE [LARGE SCALE GENOMIC DNA]</scope>
    <source>
        <strain evidence="2">DSM 44399</strain>
    </source>
</reference>
<dbReference type="Proteomes" id="UP001183176">
    <property type="component" value="Unassembled WGS sequence"/>
</dbReference>
<evidence type="ECO:0000313" key="2">
    <source>
        <dbReference type="Proteomes" id="UP001183176"/>
    </source>
</evidence>
<protein>
    <recommendedName>
        <fullName evidence="3">ATP/GTP-binding protein</fullName>
    </recommendedName>
</protein>
<dbReference type="EMBL" id="JAVREH010000045">
    <property type="protein sequence ID" value="MDT0263615.1"/>
    <property type="molecule type" value="Genomic_DNA"/>
</dbReference>